<dbReference type="Gene3D" id="3.90.1100.10">
    <property type="match status" value="2"/>
</dbReference>
<dbReference type="InterPro" id="IPR019462">
    <property type="entry name" value="DNA-dir_RNA_pol_bsu_external_1"/>
</dbReference>
<dbReference type="InterPro" id="IPR007641">
    <property type="entry name" value="RNA_pol_Rpb2_7"/>
</dbReference>
<dbReference type="Gene3D" id="1.10.150.390">
    <property type="match status" value="1"/>
</dbReference>
<comment type="cofactor">
    <cofactor evidence="12">
        <name>Zn(2+)</name>
        <dbReference type="ChEBI" id="CHEBI:29105"/>
    </cofactor>
    <text evidence="12">Binds 2 Zn(2+) ions per subunit.</text>
</comment>
<feature type="binding site" evidence="12">
    <location>
        <position position="1439"/>
    </location>
    <ligand>
        <name>Zn(2+)</name>
        <dbReference type="ChEBI" id="CHEBI:29105"/>
        <label>1</label>
    </ligand>
</feature>
<dbReference type="InterPro" id="IPR000722">
    <property type="entry name" value="RNA_pol_asu"/>
</dbReference>
<evidence type="ECO:0000256" key="12">
    <source>
        <dbReference type="HAMAP-Rule" id="MF_01322"/>
    </source>
</evidence>
<dbReference type="InterPro" id="IPR015712">
    <property type="entry name" value="DNA-dir_RNA_pol_su2"/>
</dbReference>
<dbReference type="Gene3D" id="3.90.1110.10">
    <property type="entry name" value="RNA polymerase Rpb2, domain 2"/>
    <property type="match status" value="1"/>
</dbReference>
<dbReference type="CDD" id="cd01609">
    <property type="entry name" value="RNAP_beta'_N"/>
    <property type="match status" value="1"/>
</dbReference>
<dbReference type="CDD" id="cd00653">
    <property type="entry name" value="RNA_pol_B_RPB2"/>
    <property type="match status" value="1"/>
</dbReference>
<reference evidence="16" key="1">
    <citation type="submission" date="2018-06" db="EMBL/GenBank/DDBJ databases">
        <authorList>
            <person name="Martinez Ocampo F."/>
            <person name="Quiroz Castaneda R.E."/>
            <person name="Rojas Lopez X."/>
        </authorList>
    </citation>
    <scope>NUCLEOTIDE SEQUENCE [LARGE SCALE GENOMIC DNA]</scope>
    <source>
        <strain evidence="16">INIFAP02</strain>
    </source>
</reference>
<dbReference type="InterPro" id="IPR006592">
    <property type="entry name" value="RNA_pol_N"/>
</dbReference>
<evidence type="ECO:0000256" key="11">
    <source>
        <dbReference type="HAMAP-Rule" id="MF_01321"/>
    </source>
</evidence>
<dbReference type="InterPro" id="IPR042102">
    <property type="entry name" value="RNA_pol_Rpb1_3_sf"/>
</dbReference>
<feature type="binding site" evidence="12">
    <location>
        <position position="2365"/>
    </location>
    <ligand>
        <name>Zn(2+)</name>
        <dbReference type="ChEBI" id="CHEBI:29105"/>
        <label>2</label>
    </ligand>
</feature>
<dbReference type="InterPro" id="IPR038120">
    <property type="entry name" value="Rpb1_funnel_sf"/>
</dbReference>
<keyword evidence="12" id="KW-0460">Magnesium</keyword>
<dbReference type="GO" id="GO:0008270">
    <property type="term" value="F:zinc ion binding"/>
    <property type="evidence" value="ECO:0007669"/>
    <property type="project" value="UniProtKB-UniRule"/>
</dbReference>
<dbReference type="Gene3D" id="2.40.50.150">
    <property type="match status" value="1"/>
</dbReference>
<comment type="cofactor">
    <cofactor evidence="12">
        <name>Mg(2+)</name>
        <dbReference type="ChEBI" id="CHEBI:18420"/>
    </cofactor>
    <text evidence="12">Binds 1 Mg(2+) ion per subunit.</text>
</comment>
<dbReference type="Gene3D" id="4.10.860.120">
    <property type="entry name" value="RNA polymerase II, clamp domain"/>
    <property type="match status" value="1"/>
</dbReference>
<dbReference type="NCBIfam" id="TIGR02386">
    <property type="entry name" value="rpoC_TIGR"/>
    <property type="match status" value="1"/>
</dbReference>
<dbReference type="CDD" id="cd02655">
    <property type="entry name" value="RNAP_beta'_C"/>
    <property type="match status" value="1"/>
</dbReference>
<evidence type="ECO:0000256" key="10">
    <source>
        <dbReference type="ARBA" id="ARBA00048552"/>
    </source>
</evidence>
<dbReference type="GO" id="GO:0032549">
    <property type="term" value="F:ribonucleoside binding"/>
    <property type="evidence" value="ECO:0007669"/>
    <property type="project" value="InterPro"/>
</dbReference>
<dbReference type="Pfam" id="PF04565">
    <property type="entry name" value="RNA_pol_Rpb2_3"/>
    <property type="match status" value="1"/>
</dbReference>
<comment type="similarity">
    <text evidence="2 12 13">Belongs to the RNA polymerase beta' chain family.</text>
</comment>
<dbReference type="InterPro" id="IPR044893">
    <property type="entry name" value="RNA_pol_Rpb1_clamp_domain"/>
</dbReference>
<dbReference type="Pfam" id="PF04998">
    <property type="entry name" value="RNA_pol_Rpb1_5"/>
    <property type="match status" value="1"/>
</dbReference>
<evidence type="ECO:0000256" key="3">
    <source>
        <dbReference type="ARBA" id="ARBA00007616"/>
    </source>
</evidence>
<dbReference type="InterPro" id="IPR007645">
    <property type="entry name" value="RNA_pol_Rpb2_3"/>
</dbReference>
<feature type="binding site" evidence="12">
    <location>
        <position position="1903"/>
    </location>
    <ligand>
        <name>Mg(2+)</name>
        <dbReference type="ChEBI" id="CHEBI:18420"/>
    </ligand>
</feature>
<keyword evidence="7 11" id="KW-0548">Nucleotidyltransferase</keyword>
<evidence type="ECO:0000256" key="5">
    <source>
        <dbReference type="ARBA" id="ARBA00022478"/>
    </source>
</evidence>
<dbReference type="InterPro" id="IPR042107">
    <property type="entry name" value="DNA-dir_RNA_pol_bsu_ext_1_sf"/>
</dbReference>
<evidence type="ECO:0000256" key="4">
    <source>
        <dbReference type="ARBA" id="ARBA00009839"/>
    </source>
</evidence>
<evidence type="ECO:0000256" key="6">
    <source>
        <dbReference type="ARBA" id="ARBA00022679"/>
    </source>
</evidence>
<dbReference type="Gene3D" id="1.10.132.30">
    <property type="match status" value="1"/>
</dbReference>
<evidence type="ECO:0000256" key="2">
    <source>
        <dbReference type="ARBA" id="ARBA00006460"/>
    </source>
</evidence>
<dbReference type="InterPro" id="IPR014724">
    <property type="entry name" value="RNA_pol_RPB2_OB-fold"/>
</dbReference>
<proteinExistence type="inferred from homology"/>
<keyword evidence="6 11" id="KW-0808">Transferase</keyword>
<dbReference type="InterPro" id="IPR007083">
    <property type="entry name" value="RNA_pol_Rpb1_4"/>
</dbReference>
<dbReference type="PANTHER" id="PTHR19376">
    <property type="entry name" value="DNA-DIRECTED RNA POLYMERASE"/>
    <property type="match status" value="1"/>
</dbReference>
<dbReference type="Pfam" id="PF05000">
    <property type="entry name" value="RNA_pol_Rpb1_4"/>
    <property type="match status" value="1"/>
</dbReference>
<dbReference type="InterPro" id="IPR037034">
    <property type="entry name" value="RNA_pol_Rpb2_2_sf"/>
</dbReference>
<feature type="binding site" evidence="12">
    <location>
        <position position="1455"/>
    </location>
    <ligand>
        <name>Zn(2+)</name>
        <dbReference type="ChEBI" id="CHEBI:29105"/>
        <label>1</label>
    </ligand>
</feature>
<accession>A0A328PJR3</accession>
<keyword evidence="5 11" id="KW-0240">DNA-directed RNA polymerase</keyword>
<dbReference type="InterPro" id="IPR007080">
    <property type="entry name" value="RNA_pol_Rpb1_1"/>
</dbReference>
<protein>
    <recommendedName>
        <fullName evidence="11 12">Multifunctional fusion protein</fullName>
    </recommendedName>
    <domain>
        <recommendedName>
            <fullName evidence="11">DNA-directed RNA polymerase subunit beta</fullName>
            <shortName evidence="11">RNAP subunit beta</shortName>
            <ecNumber evidence="11">2.7.7.6</ecNumber>
        </recommendedName>
        <alternativeName>
            <fullName evidence="11">RNA polymerase subunit beta</fullName>
        </alternativeName>
        <alternativeName>
            <fullName evidence="11">Transcriptase subunit beta</fullName>
        </alternativeName>
    </domain>
    <domain>
        <recommendedName>
            <fullName evidence="12">DNA-directed RNA polymerase subunit beta'</fullName>
            <shortName evidence="12">RNAP subunit beta'</shortName>
        </recommendedName>
        <alternativeName>
            <fullName evidence="12">RNA polymerase subunit beta'</fullName>
        </alternativeName>
        <alternativeName>
            <fullName evidence="12">Transcriptase subunit beta'</fullName>
        </alternativeName>
    </domain>
</protein>
<feature type="binding site" evidence="12">
    <location>
        <position position="1437"/>
    </location>
    <ligand>
        <name>Zn(2+)</name>
        <dbReference type="ChEBI" id="CHEBI:29105"/>
        <label>1</label>
    </ligand>
</feature>
<dbReference type="Pfam" id="PF10385">
    <property type="entry name" value="RNA_pol_Rpb2_45"/>
    <property type="match status" value="1"/>
</dbReference>
<dbReference type="GO" id="GO:0003899">
    <property type="term" value="F:DNA-directed RNA polymerase activity"/>
    <property type="evidence" value="ECO:0007669"/>
    <property type="project" value="UniProtKB-UniRule"/>
</dbReference>
<dbReference type="Pfam" id="PF04983">
    <property type="entry name" value="RNA_pol_Rpb1_3"/>
    <property type="match status" value="1"/>
</dbReference>
<dbReference type="HAMAP" id="MF_01322">
    <property type="entry name" value="RNApol_bact_RpoC"/>
    <property type="match status" value="1"/>
</dbReference>
<dbReference type="Pfam" id="PF04997">
    <property type="entry name" value="RNA_pol_Rpb1_1"/>
    <property type="match status" value="1"/>
</dbReference>
<comment type="caution">
    <text evidence="15">The sequence shown here is derived from an EMBL/GenBank/DDBJ whole genome shotgun (WGS) entry which is preliminary data.</text>
</comment>
<dbReference type="Pfam" id="PF00562">
    <property type="entry name" value="RNA_pol_Rpb2_6"/>
    <property type="match status" value="1"/>
</dbReference>
<comment type="similarity">
    <text evidence="3">In the N-terminal section; belongs to the RNA polymerase beta chain family.</text>
</comment>
<dbReference type="GO" id="GO:0006351">
    <property type="term" value="P:DNA-templated transcription"/>
    <property type="evidence" value="ECO:0007669"/>
    <property type="project" value="UniProtKB-UniRule"/>
</dbReference>
<keyword evidence="8 12" id="KW-0479">Metal-binding</keyword>
<dbReference type="OrthoDB" id="9815296at2"/>
<keyword evidence="12" id="KW-0862">Zinc</keyword>
<dbReference type="SMART" id="SM00663">
    <property type="entry name" value="RPOLA_N"/>
    <property type="match status" value="1"/>
</dbReference>
<dbReference type="InterPro" id="IPR010243">
    <property type="entry name" value="RNA_pol_bsu_bac"/>
</dbReference>
<comment type="catalytic activity">
    <reaction evidence="10 11 13">
        <text>RNA(n) + a ribonucleoside 5'-triphosphate = RNA(n+1) + diphosphate</text>
        <dbReference type="Rhea" id="RHEA:21248"/>
        <dbReference type="Rhea" id="RHEA-COMP:14527"/>
        <dbReference type="Rhea" id="RHEA-COMP:17342"/>
        <dbReference type="ChEBI" id="CHEBI:33019"/>
        <dbReference type="ChEBI" id="CHEBI:61557"/>
        <dbReference type="ChEBI" id="CHEBI:140395"/>
        <dbReference type="EC" id="2.7.7.6"/>
    </reaction>
</comment>
<dbReference type="Gene3D" id="2.40.50.100">
    <property type="match status" value="2"/>
</dbReference>
<evidence type="ECO:0000256" key="7">
    <source>
        <dbReference type="ARBA" id="ARBA00022695"/>
    </source>
</evidence>
<dbReference type="EMBL" id="QKVO01000005">
    <property type="protein sequence ID" value="RAO95062.1"/>
    <property type="molecule type" value="Genomic_DNA"/>
</dbReference>
<dbReference type="Proteomes" id="UP000249762">
    <property type="component" value="Unassembled WGS sequence"/>
</dbReference>
<dbReference type="Gene3D" id="2.40.40.20">
    <property type="match status" value="1"/>
</dbReference>
<keyword evidence="9 11" id="KW-0804">Transcription</keyword>
<comment type="function">
    <text evidence="1 11 13">DNA-dependent RNA polymerase catalyzes the transcription of DNA into RNA using the four ribonucleoside triphosphates as substrates.</text>
</comment>
<dbReference type="InterPro" id="IPR007081">
    <property type="entry name" value="RNA_pol_Rpb1_5"/>
</dbReference>
<evidence type="ECO:0000256" key="1">
    <source>
        <dbReference type="ARBA" id="ARBA00004026"/>
    </source>
</evidence>
<feature type="binding site" evidence="12">
    <location>
        <position position="2358"/>
    </location>
    <ligand>
        <name>Zn(2+)</name>
        <dbReference type="ChEBI" id="CHEBI:29105"/>
        <label>2</label>
    </ligand>
</feature>
<dbReference type="Gene3D" id="2.40.270.10">
    <property type="entry name" value="DNA-directed RNA polymerase, subunit 2, domain 6"/>
    <property type="match status" value="2"/>
</dbReference>
<feature type="binding site" evidence="12">
    <location>
        <position position="1907"/>
    </location>
    <ligand>
        <name>Mg(2+)</name>
        <dbReference type="ChEBI" id="CHEBI:18420"/>
    </ligand>
</feature>
<dbReference type="GO" id="GO:0000428">
    <property type="term" value="C:DNA-directed RNA polymerase complex"/>
    <property type="evidence" value="ECO:0007669"/>
    <property type="project" value="UniProtKB-KW"/>
</dbReference>
<dbReference type="SUPFAM" id="SSF64484">
    <property type="entry name" value="beta and beta-prime subunits of DNA dependent RNA-polymerase"/>
    <property type="match status" value="2"/>
</dbReference>
<name>A0A328PJR3_9MOLU</name>
<dbReference type="Gene3D" id="3.90.1800.10">
    <property type="entry name" value="RNA polymerase alpha subunit dimerisation domain"/>
    <property type="match status" value="1"/>
</dbReference>
<comment type="similarity">
    <text evidence="11">Belongs to the RNA polymerase beta chain family.</text>
</comment>
<feature type="binding site" evidence="12">
    <location>
        <position position="1905"/>
    </location>
    <ligand>
        <name>Mg(2+)</name>
        <dbReference type="ChEBI" id="CHEBI:18420"/>
    </ligand>
</feature>
<dbReference type="Gene3D" id="1.10.1790.20">
    <property type="match status" value="1"/>
</dbReference>
<dbReference type="Gene3D" id="1.10.274.100">
    <property type="entry name" value="RNA polymerase Rpb1, domain 3"/>
    <property type="match status" value="1"/>
</dbReference>
<dbReference type="RefSeq" id="WP_112665405.1">
    <property type="nucleotide sequence ID" value="NZ_QKVO01000005.1"/>
</dbReference>
<dbReference type="InterPro" id="IPR012754">
    <property type="entry name" value="DNA-dir_RpoC_beta_prime_bact"/>
</dbReference>
<keyword evidence="16" id="KW-1185">Reference proteome</keyword>
<evidence type="ECO:0000259" key="14">
    <source>
        <dbReference type="SMART" id="SM00663"/>
    </source>
</evidence>
<dbReference type="InterPro" id="IPR007120">
    <property type="entry name" value="DNA-dir_RNAP_su2_dom"/>
</dbReference>
<evidence type="ECO:0000313" key="16">
    <source>
        <dbReference type="Proteomes" id="UP000249762"/>
    </source>
</evidence>
<dbReference type="InterPro" id="IPR037033">
    <property type="entry name" value="DNA-dir_RNAP_su2_hyb_sf"/>
</dbReference>
<evidence type="ECO:0000256" key="9">
    <source>
        <dbReference type="ARBA" id="ARBA00023163"/>
    </source>
</evidence>
<feature type="binding site" evidence="12">
    <location>
        <position position="2368"/>
    </location>
    <ligand>
        <name>Zn(2+)</name>
        <dbReference type="ChEBI" id="CHEBI:29105"/>
        <label>2</label>
    </ligand>
</feature>
<comment type="similarity">
    <text evidence="4">In the C-terminal section; belongs to the RNA polymerase beta' chain family.</text>
</comment>
<organism evidence="15 16">
    <name type="scientific">Mycoplasma wenyonii</name>
    <dbReference type="NCBI Taxonomy" id="65123"/>
    <lineage>
        <taxon>Bacteria</taxon>
        <taxon>Bacillati</taxon>
        <taxon>Mycoplasmatota</taxon>
        <taxon>Mollicutes</taxon>
        <taxon>Mycoplasmataceae</taxon>
        <taxon>Mycoplasma</taxon>
    </lineage>
</organism>
<dbReference type="HAMAP" id="MF_01321">
    <property type="entry name" value="RNApol_bact_RpoB"/>
    <property type="match status" value="1"/>
</dbReference>
<evidence type="ECO:0000313" key="15">
    <source>
        <dbReference type="EMBL" id="RAO95062.1"/>
    </source>
</evidence>
<gene>
    <name evidence="12" type="primary">rpoC</name>
    <name evidence="11" type="synonym">rpoB</name>
    <name evidence="15" type="ORF">DNK47_01805</name>
</gene>
<dbReference type="GO" id="GO:0000287">
    <property type="term" value="F:magnesium ion binding"/>
    <property type="evidence" value="ECO:0007669"/>
    <property type="project" value="UniProtKB-UniRule"/>
</dbReference>
<dbReference type="InterPro" id="IPR045867">
    <property type="entry name" value="DNA-dir_RpoC_beta_prime"/>
</dbReference>
<evidence type="ECO:0000256" key="13">
    <source>
        <dbReference type="RuleBase" id="RU004279"/>
    </source>
</evidence>
<feature type="domain" description="RNA polymerase N-terminal" evidence="14">
    <location>
        <begin position="1668"/>
        <end position="1957"/>
    </location>
</feature>
<dbReference type="Pfam" id="PF00623">
    <property type="entry name" value="RNA_pol_Rpb1_2"/>
    <property type="match status" value="1"/>
</dbReference>
<dbReference type="InterPro" id="IPR007066">
    <property type="entry name" value="RNA_pol_Rpb1_3"/>
</dbReference>
<sequence length="2655" mass="300538">MNYKFKDVNSLVSRIDFSKFSSGGFTPPNLRGIQIEAYRNFFAKGLEELVSRYFPIVSSSGNIKILLEGIIAKDPEKTEEEAINSSSSYHVSLYLKLRLLSNFHPEKAQGKVTEIFFGHMPIFSSSCNFIINGTEKFVISQIVRSPGLYVLNKTQIRLSNSRKRALEGTICELLPVKGALILFHLPIEKDKSIKPSVKLIARNTSGNNAFNFPVTTFLKAFGFTHEMIKKLFADQPEVLNSLAQEFFNTEELKNEPFFTSIINELSTAKSTQKLKEISKGWIKQTLYALCVEYYELERTTNSRTKKKELQELLEKIYIELASRTIIASLSISPEVARREVVSYQELLWSYLFDKYYYSILPAGRYKLNHKLSTWERMKNRYLAEDILGNDGKVWFKKDTFMDFDTLTAFKEAAIANKLKIRESFRPLRVFEDTAGRYKEFEEMYYDKVWVYVSGIGSAKVPVIGTPYMPDQSPFTQSDVVAILSYISQIRHKVGEYDDIENLGNKRLKRIDELLENRIVLALARIQKFSVDKMNSLEAKLNYLSLKDGEIEEYFALSTIINTKPFQIVIKEFFNSHQLVQFLDQQNTLSEITNKRKISAMGPGGIKREDPNLNIRDVHYSYYGRICPIETPEGMNIGLIMALASLAMVDDYGFLKTPYYKVKGGKVTNELVWLNSIQERNFYIAEATTPRTENAELIGPITVRRNEEVESVSPEDVHFIDVDCSQITSISASLIPFLEHDDANRVLMGANMQRQAVPLLSPKSPIVATGSEGRIAKDSGIVVYAEEDGEITYLDSSKLTVKYKGTKEIEKTYKLQKFRKTNQNTCRNQLIIPRDSRTVKKGEILIDGHAINNGELALGQNILVAFTTWYGYNYEDAIILSSRLVQENVYTSLHIQEYTIDCIRTKIGDEEITRFIPGCSPEEKKYLDEDGIVLVGAAVKEGDILVGKTSPKASGEISAEEKLLQAIFAEKAKSVKDSSLRLPAGAEGIVTKILRYSLVKGDRLGDDVLETIKVFVTSKRNIQIGDKMVGRHGNKGIVSKIAPIEDMPYLEDGTPVDILLNPLGVPSRMNIGQILESYLAFSARKLVFNKLLTAYFEKKFDSLTTLFSKSRSALSSLERTLTTYLAEKGIKSLAEAKEQLTQLDFSIILSKSGFRYDELEIRVLTPIFAGCKNSDLIGIMKDAGIDSSANNGRFTLFDGRTGEKFKDPISVGVIYMLKLDHMVDDKIYARAVGPYSKITQQPLGGKCQNGGQRFGEMEVWAMEAYGAAYNLRELLTLKSDDIQARNLIYYSVIKGQMLPTPGISESFKLLAKKLQALGLKVNIQYGPKKQLIGFDNYLAKRAKLNEKIQFLTWSNQARRDEGEKERSKRWEHFSLAGEEEEDLTINGIQISITSPEYLLSLSRGEVKSAETINYKTFKPEKGGLFCEAIFGPVRDYECFCGKYKRVRYRGKYCEKCGVCITESLVRREWMGHIALACPIAHIWMIKELPLPSKISLILEIKYKSVEEVVYFVNYIVTEVTDVGFDHKGIFKKLEIINVSDQTSPLKSLVKLRRLLRLICEDREKKEPEGKDSMSYQQGKAYYKALASSNLPFSLYDVFEYIYKYSGIKIGTGAEAIYELLKKVDLDSLEHSIQKQLNKDGINHSDIKTKRLLARLEVVKWFKASGNKPEWMILKNLLVLPPNLRPIVQLEAGRFTTSDLNIFYRRIIIRNERLKKILSLNVTSIIANNEKRMLQEAVDSLIDNSSRKKPLVAKDKHLLKSLTDHLKGKQGLFRQNLLGKRVDYSGRSVVVVGPELKLHQVGLPILIVLKLFKPFIIRELIRSYIDETTGLRTQIAQNIKLAEQIIDNQEDILWPVVHKVIQERPVLLNRAPTLHSLGIQAFEPVIVEGKAICLHPLVTTAFNADFDGDQMAVHLPLSDEAVKEARQILLSHWHVLAPKNAQAILMPSQDMILGLYYLTNTRKGSRGEGRLVSSVEEVRYLYDSGEIDLNALIAVPTSVFPEKKWPKEGLLITTAGKVIFNLAMPPDYRYVNDSTPERLSEEDILDTTADYRESIKNHSETPSFAKWVIQRAIEDVYENYSIEQTSTMLDSIKSLGFEFSTKSCITISPFDIPRFTDSYKEELIKQTEEKVRANKEYCELGMITEDERYQRVINLWSDVKDQVSEKVREWFRGDTYKDNPMAIMERSGARGSLSNFVQLSGMRGLMNRSYNYGQVTDSKIIKDIIEVPIKHSFVEGLNMIEYFNSSYGSRKSMADTAVKTAKSGYMTRKLVDTSQEVIVKSLDCKAHKGLVVKAILTRKSKKEVKSFEERIRFRVAFKDVISPVDGTVLCPAGEFITSDMAKKIVEAGITSLEIRSVFTCLQKQGVCQKCFGYHLTTKRPIEVGTAIGIIAAQSVGEPATQLTMRTFHLGGVAGEQNIAQGFERLKQLFDIVSPNRWEGATLSEISGTVISIENKEAQKIITVKNNYSTRTYEIDLDIPILVKEGDTVAFGDCLSEGNVDLKKLLEVAGLERVREYMVEQILEVYWLQGIDIADKYIELIVHQLTSKWRINHEGASNWGIGEVVDFNDYYRVTTKLLLDRKDPPVAFPILLGLEEVPAKSNSFLAAASFQDTKRILIDASVKAQIDDLVSLKENIIVGNLIPAGTGLVPELLEGRTL</sequence>
<dbReference type="Gene3D" id="2.30.150.10">
    <property type="entry name" value="DNA-directed RNA polymerase, beta subunit, external 1 domain"/>
    <property type="match status" value="1"/>
</dbReference>
<dbReference type="NCBIfam" id="NF001616">
    <property type="entry name" value="PRK00405.1"/>
    <property type="match status" value="1"/>
</dbReference>
<feature type="binding site" evidence="12">
    <location>
        <position position="2282"/>
    </location>
    <ligand>
        <name>Zn(2+)</name>
        <dbReference type="ChEBI" id="CHEBI:29105"/>
        <label>2</label>
    </ligand>
</feature>
<dbReference type="PANTHER" id="PTHR19376:SF54">
    <property type="entry name" value="DNA-DIRECTED RNA POLYMERASE SUBUNIT BETA"/>
    <property type="match status" value="1"/>
</dbReference>
<dbReference type="GO" id="GO:0003677">
    <property type="term" value="F:DNA binding"/>
    <property type="evidence" value="ECO:0007669"/>
    <property type="project" value="UniProtKB-UniRule"/>
</dbReference>
<evidence type="ECO:0000256" key="8">
    <source>
        <dbReference type="ARBA" id="ARBA00022723"/>
    </source>
</evidence>
<feature type="binding site" evidence="12">
    <location>
        <position position="1452"/>
    </location>
    <ligand>
        <name>Zn(2+)</name>
        <dbReference type="ChEBI" id="CHEBI:29105"/>
        <label>1</label>
    </ligand>
</feature>
<dbReference type="Pfam" id="PF04560">
    <property type="entry name" value="RNA_pol_Rpb2_7"/>
    <property type="match status" value="1"/>
</dbReference>
<comment type="subunit">
    <text evidence="11">The RNAP catalytic core consists of 2 alpha, 1 beta, 1 beta' and 1 omega subunit. When a sigma factor is associated with the core the holoenzyme is formed, which can initiate transcription.</text>
</comment>
<dbReference type="Gene3D" id="1.10.40.90">
    <property type="match status" value="1"/>
</dbReference>
<dbReference type="EC" id="2.7.7.6" evidence="11"/>